<dbReference type="RefSeq" id="WP_155342824.1">
    <property type="nucleotide sequence ID" value="NZ_BAAAHM010000001.1"/>
</dbReference>
<organism evidence="2 3">
    <name type="scientific">Acrocarpospora pleiomorpha</name>
    <dbReference type="NCBI Taxonomy" id="90975"/>
    <lineage>
        <taxon>Bacteria</taxon>
        <taxon>Bacillati</taxon>
        <taxon>Actinomycetota</taxon>
        <taxon>Actinomycetes</taxon>
        <taxon>Streptosporangiales</taxon>
        <taxon>Streptosporangiaceae</taxon>
        <taxon>Acrocarpospora</taxon>
    </lineage>
</organism>
<evidence type="ECO:0000313" key="2">
    <source>
        <dbReference type="EMBL" id="GES17690.1"/>
    </source>
</evidence>
<dbReference type="Pfam" id="PF02861">
    <property type="entry name" value="Clp_N"/>
    <property type="match status" value="1"/>
</dbReference>
<reference evidence="2 3" key="1">
    <citation type="submission" date="2019-10" db="EMBL/GenBank/DDBJ databases">
        <title>Whole genome shotgun sequence of Acrocarpospora pleiomorpha NBRC 16267.</title>
        <authorList>
            <person name="Ichikawa N."/>
            <person name="Kimura A."/>
            <person name="Kitahashi Y."/>
            <person name="Komaki H."/>
            <person name="Oguchi A."/>
        </authorList>
    </citation>
    <scope>NUCLEOTIDE SEQUENCE [LARGE SCALE GENOMIC DNA]</scope>
    <source>
        <strain evidence="2 3">NBRC 16267</strain>
    </source>
</reference>
<gene>
    <name evidence="2" type="ORF">Aple_005850</name>
</gene>
<keyword evidence="3" id="KW-1185">Reference proteome</keyword>
<protein>
    <recommendedName>
        <fullName evidence="1">Clp R domain-containing protein</fullName>
    </recommendedName>
</protein>
<proteinExistence type="predicted"/>
<accession>A0A5M3X9A7</accession>
<dbReference type="SUPFAM" id="SSF81923">
    <property type="entry name" value="Double Clp-N motif"/>
    <property type="match status" value="1"/>
</dbReference>
<dbReference type="InterPro" id="IPR004176">
    <property type="entry name" value="Clp_R_N"/>
</dbReference>
<comment type="caution">
    <text evidence="2">The sequence shown here is derived from an EMBL/GenBank/DDBJ whole genome shotgun (WGS) entry which is preliminary data.</text>
</comment>
<sequence>MTVFHKYVRTLIEQGGDEALQEGSATIEARHLLLGIAALEGTGAHRVLASAGLDHQAIRDALDREFEHSLGAAGVSAAAFDLPRASPDRKRPTHLGASAKLVFERSFKYGVPKNLRPAHLLLGILQAQVGTVPRALALAGVDQGDLMARVLESVAVEDEGRPGAAKDN</sequence>
<feature type="domain" description="Clp R" evidence="1">
    <location>
        <begin position="8"/>
        <end position="69"/>
    </location>
</feature>
<evidence type="ECO:0000259" key="1">
    <source>
        <dbReference type="Pfam" id="PF02861"/>
    </source>
</evidence>
<dbReference type="EMBL" id="BLAF01000004">
    <property type="protein sequence ID" value="GES17690.1"/>
    <property type="molecule type" value="Genomic_DNA"/>
</dbReference>
<evidence type="ECO:0000313" key="3">
    <source>
        <dbReference type="Proteomes" id="UP000377595"/>
    </source>
</evidence>
<dbReference type="InterPro" id="IPR036628">
    <property type="entry name" value="Clp_N_dom_sf"/>
</dbReference>
<dbReference type="AlphaFoldDB" id="A0A5M3X9A7"/>
<dbReference type="Proteomes" id="UP000377595">
    <property type="component" value="Unassembled WGS sequence"/>
</dbReference>
<name>A0A5M3X9A7_9ACTN</name>
<dbReference type="OrthoDB" id="3532497at2"/>
<dbReference type="Gene3D" id="1.10.1780.10">
    <property type="entry name" value="Clp, N-terminal domain"/>
    <property type="match status" value="1"/>
</dbReference>